<evidence type="ECO:0000313" key="2">
    <source>
        <dbReference type="EMBL" id="GGC62659.1"/>
    </source>
</evidence>
<gene>
    <name evidence="2" type="ORF">GCM10011396_07030</name>
</gene>
<evidence type="ECO:0000313" key="3">
    <source>
        <dbReference type="Proteomes" id="UP000637423"/>
    </source>
</evidence>
<dbReference type="EMBL" id="BMED01000001">
    <property type="protein sequence ID" value="GGC62659.1"/>
    <property type="molecule type" value="Genomic_DNA"/>
</dbReference>
<comment type="caution">
    <text evidence="2">The sequence shown here is derived from an EMBL/GenBank/DDBJ whole genome shotgun (WGS) entry which is preliminary data.</text>
</comment>
<reference evidence="2" key="2">
    <citation type="submission" date="2020-09" db="EMBL/GenBank/DDBJ databases">
        <authorList>
            <person name="Sun Q."/>
            <person name="Zhou Y."/>
        </authorList>
    </citation>
    <scope>NUCLEOTIDE SEQUENCE</scope>
    <source>
        <strain evidence="2">CGMCC 1.10998</strain>
    </source>
</reference>
<dbReference type="Proteomes" id="UP000637423">
    <property type="component" value="Unassembled WGS sequence"/>
</dbReference>
<reference evidence="2" key="1">
    <citation type="journal article" date="2014" name="Int. J. Syst. Evol. Microbiol.">
        <title>Complete genome sequence of Corynebacterium casei LMG S-19264T (=DSM 44701T), isolated from a smear-ripened cheese.</title>
        <authorList>
            <consortium name="US DOE Joint Genome Institute (JGI-PGF)"/>
            <person name="Walter F."/>
            <person name="Albersmeier A."/>
            <person name="Kalinowski J."/>
            <person name="Ruckert C."/>
        </authorList>
    </citation>
    <scope>NUCLEOTIDE SEQUENCE</scope>
    <source>
        <strain evidence="2">CGMCC 1.10998</strain>
    </source>
</reference>
<feature type="domain" description="Cupin type-2" evidence="1">
    <location>
        <begin position="48"/>
        <end position="103"/>
    </location>
</feature>
<protein>
    <recommendedName>
        <fullName evidence="1">Cupin type-2 domain-containing protein</fullName>
    </recommendedName>
</protein>
<dbReference type="Pfam" id="PF07883">
    <property type="entry name" value="Cupin_2"/>
    <property type="match status" value="1"/>
</dbReference>
<dbReference type="Gene3D" id="2.60.120.10">
    <property type="entry name" value="Jelly Rolls"/>
    <property type="match status" value="1"/>
</dbReference>
<accession>A0A916XCY8</accession>
<dbReference type="SUPFAM" id="SSF51182">
    <property type="entry name" value="RmlC-like cupins"/>
    <property type="match status" value="1"/>
</dbReference>
<name>A0A916XCY8_9BURK</name>
<proteinExistence type="predicted"/>
<dbReference type="RefSeq" id="WP_188564574.1">
    <property type="nucleotide sequence ID" value="NZ_BMED01000001.1"/>
</dbReference>
<organism evidence="2 3">
    <name type="scientific">Undibacterium terreum</name>
    <dbReference type="NCBI Taxonomy" id="1224302"/>
    <lineage>
        <taxon>Bacteria</taxon>
        <taxon>Pseudomonadati</taxon>
        <taxon>Pseudomonadota</taxon>
        <taxon>Betaproteobacteria</taxon>
        <taxon>Burkholderiales</taxon>
        <taxon>Oxalobacteraceae</taxon>
        <taxon>Undibacterium</taxon>
    </lineage>
</organism>
<dbReference type="AlphaFoldDB" id="A0A916XCY8"/>
<keyword evidence="3" id="KW-1185">Reference proteome</keyword>
<dbReference type="InterPro" id="IPR014710">
    <property type="entry name" value="RmlC-like_jellyroll"/>
</dbReference>
<dbReference type="InterPro" id="IPR013096">
    <property type="entry name" value="Cupin_2"/>
</dbReference>
<evidence type="ECO:0000259" key="1">
    <source>
        <dbReference type="Pfam" id="PF07883"/>
    </source>
</evidence>
<dbReference type="InterPro" id="IPR011051">
    <property type="entry name" value="RmlC_Cupin_sf"/>
</dbReference>
<sequence>MHDSTSPQLKTVDLVTLGQQQPVDTDYLLTRINSGSVLLLNQRPQHYPQELHKVEERIIVLQGQVGIVAGNDRVDAACGQMILVPAGLSHAYAEDSDGVVAVIFGQE</sequence>